<dbReference type="InterPro" id="IPR036734">
    <property type="entry name" value="Neur_chan_lig-bd_sf"/>
</dbReference>
<reference evidence="19 20" key="1">
    <citation type="submission" date="2015-01" db="EMBL/GenBank/DDBJ databases">
        <title>Evolution of Trichinella species and genotypes.</title>
        <authorList>
            <person name="Korhonen P.K."/>
            <person name="Edoardo P."/>
            <person name="Giuseppe L.R."/>
            <person name="Gasser R.B."/>
        </authorList>
    </citation>
    <scope>NUCLEOTIDE SEQUENCE [LARGE SCALE GENOMIC DNA]</scope>
    <source>
        <strain evidence="19">ISS1980</strain>
    </source>
</reference>
<dbReference type="Gene3D" id="1.20.58.390">
    <property type="entry name" value="Neurotransmitter-gated ion-channel transmembrane domain"/>
    <property type="match status" value="2"/>
</dbReference>
<dbReference type="InterPro" id="IPR036719">
    <property type="entry name" value="Neuro-gated_channel_TM_sf"/>
</dbReference>
<keyword evidence="9 19" id="KW-0675">Receptor</keyword>
<dbReference type="EMBL" id="JYDO01000085">
    <property type="protein sequence ID" value="KRZ72042.1"/>
    <property type="molecule type" value="Genomic_DNA"/>
</dbReference>
<keyword evidence="5" id="KW-0770">Synapse</keyword>
<dbReference type="InterPro" id="IPR006201">
    <property type="entry name" value="Neur_channel"/>
</dbReference>
<dbReference type="OrthoDB" id="5975154at2759"/>
<keyword evidence="8" id="KW-1015">Disulfide bond</keyword>
<dbReference type="Pfam" id="PF02931">
    <property type="entry name" value="Neur_chan_LBD"/>
    <property type="match status" value="1"/>
</dbReference>
<evidence type="ECO:0000256" key="4">
    <source>
        <dbReference type="ARBA" id="ARBA00022989"/>
    </source>
</evidence>
<evidence type="ECO:0000256" key="15">
    <source>
        <dbReference type="RuleBase" id="RU000687"/>
    </source>
</evidence>
<keyword evidence="11" id="KW-0628">Postsynaptic cell membrane</keyword>
<keyword evidence="16" id="KW-0175">Coiled coil</keyword>
<feature type="transmembrane region" description="Helical" evidence="15">
    <location>
        <begin position="524"/>
        <end position="544"/>
    </location>
</feature>
<keyword evidence="3 15" id="KW-0812">Transmembrane</keyword>
<evidence type="ECO:0000256" key="10">
    <source>
        <dbReference type="ARBA" id="ARBA00023180"/>
    </source>
</evidence>
<dbReference type="Gene3D" id="2.70.170.10">
    <property type="entry name" value="Neurotransmitter-gated ion-channel ligand-binding domain"/>
    <property type="match status" value="1"/>
</dbReference>
<feature type="coiled-coil region" evidence="16">
    <location>
        <begin position="35"/>
        <end position="65"/>
    </location>
</feature>
<proteinExistence type="inferred from homology"/>
<feature type="transmembrane region" description="Helical" evidence="15">
    <location>
        <begin position="372"/>
        <end position="391"/>
    </location>
</feature>
<evidence type="ECO:0000256" key="1">
    <source>
        <dbReference type="ARBA" id="ARBA00022448"/>
    </source>
</evidence>
<gene>
    <name evidence="19" type="primary">unc-63</name>
    <name evidence="19" type="ORF">T10_12716</name>
</gene>
<dbReference type="NCBIfam" id="TIGR00860">
    <property type="entry name" value="LIC"/>
    <property type="match status" value="1"/>
</dbReference>
<name>A0A0V1MKC7_9BILA</name>
<organism evidence="19 20">
    <name type="scientific">Trichinella papuae</name>
    <dbReference type="NCBI Taxonomy" id="268474"/>
    <lineage>
        <taxon>Eukaryota</taxon>
        <taxon>Metazoa</taxon>
        <taxon>Ecdysozoa</taxon>
        <taxon>Nematoda</taxon>
        <taxon>Enoplea</taxon>
        <taxon>Dorylaimia</taxon>
        <taxon>Trichinellida</taxon>
        <taxon>Trichinellidae</taxon>
        <taxon>Trichinella</taxon>
    </lineage>
</organism>
<evidence type="ECO:0000313" key="20">
    <source>
        <dbReference type="Proteomes" id="UP000054843"/>
    </source>
</evidence>
<dbReference type="PROSITE" id="PS00236">
    <property type="entry name" value="NEUROTR_ION_CHANNEL"/>
    <property type="match status" value="1"/>
</dbReference>
<dbReference type="GO" id="GO:0045211">
    <property type="term" value="C:postsynaptic membrane"/>
    <property type="evidence" value="ECO:0007669"/>
    <property type="project" value="UniProtKB-SubCell"/>
</dbReference>
<dbReference type="PANTHER" id="PTHR18945">
    <property type="entry name" value="NEUROTRANSMITTER GATED ION CHANNEL"/>
    <property type="match status" value="1"/>
</dbReference>
<comment type="caution">
    <text evidence="19">The sequence shown here is derived from an EMBL/GenBank/DDBJ whole genome shotgun (WGS) entry which is preliminary data.</text>
</comment>
<evidence type="ECO:0000256" key="8">
    <source>
        <dbReference type="ARBA" id="ARBA00023157"/>
    </source>
</evidence>
<keyword evidence="4 15" id="KW-1133">Transmembrane helix</keyword>
<dbReference type="Pfam" id="PF02932">
    <property type="entry name" value="Neur_chan_memb"/>
    <property type="match status" value="1"/>
</dbReference>
<evidence type="ECO:0000313" key="19">
    <source>
        <dbReference type="EMBL" id="KRZ72042.1"/>
    </source>
</evidence>
<feature type="transmembrane region" description="Helical" evidence="15">
    <location>
        <begin position="307"/>
        <end position="330"/>
    </location>
</feature>
<dbReference type="PRINTS" id="PR00254">
    <property type="entry name" value="NICOTINICR"/>
</dbReference>
<dbReference type="FunFam" id="1.20.58.390:FF:000001">
    <property type="entry name" value="Neuronal nicotinic acetylcholine receptor subunit 3"/>
    <property type="match status" value="1"/>
</dbReference>
<protein>
    <submittedName>
        <fullName evidence="19">Acetylcholine receptor subunit alpha-type unc-63</fullName>
    </submittedName>
</protein>
<dbReference type="InterPro" id="IPR038050">
    <property type="entry name" value="Neuro_actylchol_rec"/>
</dbReference>
<dbReference type="SUPFAM" id="SSF90112">
    <property type="entry name" value="Neurotransmitter-gated ion-channel transmembrane pore"/>
    <property type="match status" value="1"/>
</dbReference>
<evidence type="ECO:0000259" key="17">
    <source>
        <dbReference type="Pfam" id="PF02931"/>
    </source>
</evidence>
<evidence type="ECO:0000256" key="5">
    <source>
        <dbReference type="ARBA" id="ARBA00023018"/>
    </source>
</evidence>
<evidence type="ECO:0000256" key="12">
    <source>
        <dbReference type="ARBA" id="ARBA00023286"/>
    </source>
</evidence>
<dbReference type="InterPro" id="IPR006029">
    <property type="entry name" value="Neurotrans-gated_channel_TM"/>
</dbReference>
<comment type="similarity">
    <text evidence="15">Belongs to the ligand-gated ion channel (TC 1.A.9) family.</text>
</comment>
<evidence type="ECO:0000256" key="9">
    <source>
        <dbReference type="ARBA" id="ARBA00023170"/>
    </source>
</evidence>
<dbReference type="GO" id="GO:0004888">
    <property type="term" value="F:transmembrane signaling receptor activity"/>
    <property type="evidence" value="ECO:0007669"/>
    <property type="project" value="InterPro"/>
</dbReference>
<dbReference type="InterPro" id="IPR018000">
    <property type="entry name" value="Neurotransmitter_ion_chnl_CS"/>
</dbReference>
<keyword evidence="7 15" id="KW-0472">Membrane</keyword>
<comment type="subcellular location">
    <subcellularLocation>
        <location evidence="14">Postsynaptic cell membrane</location>
        <topology evidence="14">Multi-pass membrane protein</topology>
    </subcellularLocation>
</comment>
<evidence type="ECO:0000256" key="6">
    <source>
        <dbReference type="ARBA" id="ARBA00023065"/>
    </source>
</evidence>
<evidence type="ECO:0000256" key="7">
    <source>
        <dbReference type="ARBA" id="ARBA00023136"/>
    </source>
</evidence>
<sequence length="555" mass="63588">MTILVGEEALLLPVSKNYWTFNSTYGLNYFRRRTRQAEACQLEILNEESEQLRSEEEEEEEESSALCVCGVHVVTCSRSEHARRLFQDILTGYNKLLRPVHNTSDAVTVKVKLRLSQLLDVHEKNQIITTNIWIKQVWTDSNINWDPNDYGGVDVLYVPADQLWTPNVVLYNNADGNYQVSAVTKAAVYYNGTVVWEPPAIYKSMCPIDIEWFPFDEQLCDLKFGSWTYDGFEVDLIHYDKDDVQITRENGRLVWIVPNGVDLSDFLPSTEWDVMAVPVKRHEERYECCRAPYIDITFYIYLRRRTLFYSVNLIIPCIGISFLTILVFYLPSDSGEKVSLSVSILICLTMFFNLLVEIIPSTSLIIPLIGKYLLFTMVLVTLSIAVTVFTLNVHYRLPATHRFSVWIRYLFLDFLPKLLMMRRPEAEVSSSVATADKAAALELNQSENVIMMTVLPKLGKTAEVAGQSSSSTSPQQTWFDEEENAAIASAVRSTCFIANHFRKKAAEDEVKDDWRYIANVLDRLFLWTFSLTFISGTCLIMLQAPSIHDSRHPIV</sequence>
<dbReference type="GO" id="GO:0022848">
    <property type="term" value="F:acetylcholine-gated monoatomic cation-selective channel activity"/>
    <property type="evidence" value="ECO:0007669"/>
    <property type="project" value="InterPro"/>
</dbReference>
<evidence type="ECO:0000256" key="11">
    <source>
        <dbReference type="ARBA" id="ARBA00023257"/>
    </source>
</evidence>
<evidence type="ECO:0000256" key="14">
    <source>
        <dbReference type="ARBA" id="ARBA00034104"/>
    </source>
</evidence>
<dbReference type="InterPro" id="IPR002394">
    <property type="entry name" value="Nicotinic_acetylcholine_rcpt"/>
</dbReference>
<dbReference type="PRINTS" id="PR00252">
    <property type="entry name" value="NRIONCHANNEL"/>
</dbReference>
<dbReference type="CDD" id="cd19064">
    <property type="entry name" value="LGIC_TM_nAChR"/>
    <property type="match status" value="1"/>
</dbReference>
<keyword evidence="12" id="KW-1071">Ligand-gated ion channel</keyword>
<dbReference type="AlphaFoldDB" id="A0A0V1MKC7"/>
<dbReference type="CDD" id="cd19031">
    <property type="entry name" value="LGIC_ECD_nAChR_proto_alpha-like"/>
    <property type="match status" value="1"/>
</dbReference>
<dbReference type="SUPFAM" id="SSF63712">
    <property type="entry name" value="Nicotinic receptor ligand binding domain-like"/>
    <property type="match status" value="1"/>
</dbReference>
<accession>A0A0V1MKC7</accession>
<evidence type="ECO:0000259" key="18">
    <source>
        <dbReference type="Pfam" id="PF02932"/>
    </source>
</evidence>
<keyword evidence="2" id="KW-1003">Cell membrane</keyword>
<keyword evidence="13 15" id="KW-0407">Ion channel</keyword>
<feature type="domain" description="Neurotransmitter-gated ion-channel transmembrane" evidence="18">
    <location>
        <begin position="313"/>
        <end position="540"/>
    </location>
</feature>
<dbReference type="InterPro" id="IPR006202">
    <property type="entry name" value="Neur_chan_lig-bd"/>
</dbReference>
<evidence type="ECO:0000256" key="16">
    <source>
        <dbReference type="SAM" id="Coils"/>
    </source>
</evidence>
<dbReference type="FunFam" id="2.70.170.10:FF:000013">
    <property type="entry name" value="Acetylcholine receptor subunit alpha"/>
    <property type="match status" value="1"/>
</dbReference>
<feature type="domain" description="Neurotransmitter-gated ion-channel ligand-binding" evidence="17">
    <location>
        <begin position="83"/>
        <end position="306"/>
    </location>
</feature>
<evidence type="ECO:0000256" key="13">
    <source>
        <dbReference type="ARBA" id="ARBA00023303"/>
    </source>
</evidence>
<keyword evidence="20" id="KW-1185">Reference proteome</keyword>
<dbReference type="Proteomes" id="UP000054843">
    <property type="component" value="Unassembled WGS sequence"/>
</dbReference>
<keyword evidence="10" id="KW-0325">Glycoprotein</keyword>
<keyword evidence="1 15" id="KW-0813">Transport</keyword>
<evidence type="ECO:0000256" key="3">
    <source>
        <dbReference type="ARBA" id="ARBA00022692"/>
    </source>
</evidence>
<feature type="transmembrane region" description="Helical" evidence="15">
    <location>
        <begin position="342"/>
        <end position="360"/>
    </location>
</feature>
<keyword evidence="6 15" id="KW-0406">Ion transport</keyword>
<evidence type="ECO:0000256" key="2">
    <source>
        <dbReference type="ARBA" id="ARBA00022475"/>
    </source>
</evidence>